<gene>
    <name evidence="3" type="ORF">E2562_010303</name>
</gene>
<dbReference type="AlphaFoldDB" id="A0A6G1F612"/>
<evidence type="ECO:0000313" key="3">
    <source>
        <dbReference type="EMBL" id="KAF0932357.1"/>
    </source>
</evidence>
<sequence length="124" mass="13121">MQRAASGIASLALRRLAAAAAPRPAILAAAAVPRTPAAPSAVARFLLLFQPGAPTPAALYARRGYARKAKAVSEDEEDELEAVGSDGEFDSDFDEEDFDEDDEEAASGSDEDDDCKPAQKRGRR</sequence>
<feature type="chain" id="PRO_5026181130" evidence="2">
    <location>
        <begin position="20"/>
        <end position="124"/>
    </location>
</feature>
<feature type="compositionally biased region" description="Acidic residues" evidence="1">
    <location>
        <begin position="74"/>
        <end position="114"/>
    </location>
</feature>
<proteinExistence type="predicted"/>
<accession>A0A6G1F612</accession>
<dbReference type="EMBL" id="SPHZ02000001">
    <property type="protein sequence ID" value="KAF0932357.1"/>
    <property type="molecule type" value="Genomic_DNA"/>
</dbReference>
<feature type="signal peptide" evidence="2">
    <location>
        <begin position="1"/>
        <end position="19"/>
    </location>
</feature>
<evidence type="ECO:0000256" key="1">
    <source>
        <dbReference type="SAM" id="MobiDB-lite"/>
    </source>
</evidence>
<dbReference type="Proteomes" id="UP000479710">
    <property type="component" value="Unassembled WGS sequence"/>
</dbReference>
<comment type="caution">
    <text evidence="3">The sequence shown here is derived from an EMBL/GenBank/DDBJ whole genome shotgun (WGS) entry which is preliminary data.</text>
</comment>
<organism evidence="3 4">
    <name type="scientific">Oryza meyeriana var. granulata</name>
    <dbReference type="NCBI Taxonomy" id="110450"/>
    <lineage>
        <taxon>Eukaryota</taxon>
        <taxon>Viridiplantae</taxon>
        <taxon>Streptophyta</taxon>
        <taxon>Embryophyta</taxon>
        <taxon>Tracheophyta</taxon>
        <taxon>Spermatophyta</taxon>
        <taxon>Magnoliopsida</taxon>
        <taxon>Liliopsida</taxon>
        <taxon>Poales</taxon>
        <taxon>Poaceae</taxon>
        <taxon>BOP clade</taxon>
        <taxon>Oryzoideae</taxon>
        <taxon>Oryzeae</taxon>
        <taxon>Oryzinae</taxon>
        <taxon>Oryza</taxon>
        <taxon>Oryza meyeriana</taxon>
    </lineage>
</organism>
<evidence type="ECO:0000313" key="4">
    <source>
        <dbReference type="Proteomes" id="UP000479710"/>
    </source>
</evidence>
<keyword evidence="4" id="KW-1185">Reference proteome</keyword>
<feature type="region of interest" description="Disordered" evidence="1">
    <location>
        <begin position="70"/>
        <end position="124"/>
    </location>
</feature>
<keyword evidence="2" id="KW-0732">Signal</keyword>
<protein>
    <submittedName>
        <fullName evidence="3">Uncharacterized protein</fullName>
    </submittedName>
</protein>
<reference evidence="3 4" key="1">
    <citation type="submission" date="2019-11" db="EMBL/GenBank/DDBJ databases">
        <title>Whole genome sequence of Oryza granulata.</title>
        <authorList>
            <person name="Li W."/>
        </authorList>
    </citation>
    <scope>NUCLEOTIDE SEQUENCE [LARGE SCALE GENOMIC DNA]</scope>
    <source>
        <strain evidence="4">cv. Menghai</strain>
        <tissue evidence="3">Leaf</tissue>
    </source>
</reference>
<evidence type="ECO:0000256" key="2">
    <source>
        <dbReference type="SAM" id="SignalP"/>
    </source>
</evidence>
<name>A0A6G1F612_9ORYZ</name>